<evidence type="ECO:0000259" key="8">
    <source>
        <dbReference type="PROSITE" id="PS51212"/>
    </source>
</evidence>
<dbReference type="EMBL" id="CACVKT020002749">
    <property type="protein sequence ID" value="CAC5379818.1"/>
    <property type="molecule type" value="Genomic_DNA"/>
</dbReference>
<keyword evidence="6" id="KW-0325">Glycoprotein</keyword>
<dbReference type="Pfam" id="PF01822">
    <property type="entry name" value="WSC"/>
    <property type="match status" value="1"/>
</dbReference>
<proteinExistence type="predicted"/>
<evidence type="ECO:0000256" key="6">
    <source>
        <dbReference type="ARBA" id="ARBA00023180"/>
    </source>
</evidence>
<dbReference type="PANTHER" id="PTHR24269:SF16">
    <property type="entry name" value="PROTEIN SLG1"/>
    <property type="match status" value="1"/>
</dbReference>
<comment type="subcellular location">
    <subcellularLocation>
        <location evidence="1">Membrane</location>
        <topology evidence="1">Single-pass membrane protein</topology>
    </subcellularLocation>
</comment>
<dbReference type="GO" id="GO:0005886">
    <property type="term" value="C:plasma membrane"/>
    <property type="evidence" value="ECO:0007669"/>
    <property type="project" value="TreeGrafter"/>
</dbReference>
<evidence type="ECO:0000313" key="9">
    <source>
        <dbReference type="EMBL" id="CAC5379818.1"/>
    </source>
</evidence>
<evidence type="ECO:0000256" key="5">
    <source>
        <dbReference type="ARBA" id="ARBA00023136"/>
    </source>
</evidence>
<evidence type="ECO:0000256" key="3">
    <source>
        <dbReference type="ARBA" id="ARBA00022729"/>
    </source>
</evidence>
<keyword evidence="3 7" id="KW-0732">Signal</keyword>
<evidence type="ECO:0000313" key="10">
    <source>
        <dbReference type="Proteomes" id="UP000507470"/>
    </source>
</evidence>
<feature type="signal peptide" evidence="7">
    <location>
        <begin position="1"/>
        <end position="18"/>
    </location>
</feature>
<name>A0A6J8B798_MYTCO</name>
<dbReference type="SMART" id="SM00321">
    <property type="entry name" value="WSC"/>
    <property type="match status" value="1"/>
</dbReference>
<reference evidence="9 10" key="1">
    <citation type="submission" date="2020-06" db="EMBL/GenBank/DDBJ databases">
        <authorList>
            <person name="Li R."/>
            <person name="Bekaert M."/>
        </authorList>
    </citation>
    <scope>NUCLEOTIDE SEQUENCE [LARGE SCALE GENOMIC DNA]</scope>
    <source>
        <strain evidence="10">wild</strain>
    </source>
</reference>
<dbReference type="PROSITE" id="PS51212">
    <property type="entry name" value="WSC"/>
    <property type="match status" value="1"/>
</dbReference>
<keyword evidence="5" id="KW-0472">Membrane</keyword>
<gene>
    <name evidence="9" type="ORF">MCOR_15833</name>
</gene>
<dbReference type="AlphaFoldDB" id="A0A6J8B798"/>
<feature type="domain" description="WSC" evidence="8">
    <location>
        <begin position="80"/>
        <end position="172"/>
    </location>
</feature>
<dbReference type="InterPro" id="IPR002889">
    <property type="entry name" value="WSC_carb-bd"/>
</dbReference>
<accession>A0A6J8B798</accession>
<evidence type="ECO:0000256" key="7">
    <source>
        <dbReference type="SAM" id="SignalP"/>
    </source>
</evidence>
<evidence type="ECO:0000256" key="2">
    <source>
        <dbReference type="ARBA" id="ARBA00022692"/>
    </source>
</evidence>
<keyword evidence="4" id="KW-1133">Transmembrane helix</keyword>
<feature type="chain" id="PRO_5027018065" description="WSC domain-containing protein" evidence="7">
    <location>
        <begin position="19"/>
        <end position="173"/>
    </location>
</feature>
<organism evidence="9 10">
    <name type="scientific">Mytilus coruscus</name>
    <name type="common">Sea mussel</name>
    <dbReference type="NCBI Taxonomy" id="42192"/>
    <lineage>
        <taxon>Eukaryota</taxon>
        <taxon>Metazoa</taxon>
        <taxon>Spiralia</taxon>
        <taxon>Lophotrochozoa</taxon>
        <taxon>Mollusca</taxon>
        <taxon>Bivalvia</taxon>
        <taxon>Autobranchia</taxon>
        <taxon>Pteriomorphia</taxon>
        <taxon>Mytilida</taxon>
        <taxon>Mytiloidea</taxon>
        <taxon>Mytilidae</taxon>
        <taxon>Mytilinae</taxon>
        <taxon>Mytilus</taxon>
    </lineage>
</organism>
<evidence type="ECO:0000256" key="4">
    <source>
        <dbReference type="ARBA" id="ARBA00022989"/>
    </source>
</evidence>
<dbReference type="PANTHER" id="PTHR24269">
    <property type="entry name" value="KREMEN PROTEIN"/>
    <property type="match status" value="1"/>
</dbReference>
<protein>
    <recommendedName>
        <fullName evidence="8">WSC domain-containing protein</fullName>
    </recommendedName>
</protein>
<keyword evidence="10" id="KW-1185">Reference proteome</keyword>
<sequence length="173" mass="19233">MKTFVVLIAFMQLAIVASLRKRKPVSITLNAGKEIPLDKIKAVSKQNSDSISAIKSRLTDLSKAVNGLLKTTVQQADPASDGYIGCYKDDSNRHLKYKISNLGNSITLAKCREHCKGYKYTGLQWRTYCLCGNELANKQYPRIPESDCNMACAGEKNRMCGSGYRNSIYLVKP</sequence>
<dbReference type="OrthoDB" id="6091680at2759"/>
<dbReference type="InterPro" id="IPR051836">
    <property type="entry name" value="Kremen_rcpt"/>
</dbReference>
<dbReference type="Proteomes" id="UP000507470">
    <property type="component" value="Unassembled WGS sequence"/>
</dbReference>
<evidence type="ECO:0000256" key="1">
    <source>
        <dbReference type="ARBA" id="ARBA00004167"/>
    </source>
</evidence>
<keyword evidence="2" id="KW-0812">Transmembrane</keyword>